<protein>
    <submittedName>
        <fullName evidence="2">Uncharacterized protein</fullName>
    </submittedName>
</protein>
<dbReference type="AlphaFoldDB" id="A0AAJ5X349"/>
<feature type="region of interest" description="Disordered" evidence="1">
    <location>
        <begin position="133"/>
        <end position="159"/>
    </location>
</feature>
<feature type="compositionally biased region" description="Basic and acidic residues" evidence="1">
    <location>
        <begin position="133"/>
        <end position="146"/>
    </location>
</feature>
<evidence type="ECO:0000313" key="2">
    <source>
        <dbReference type="EMBL" id="WEK45613.1"/>
    </source>
</evidence>
<dbReference type="EMBL" id="CP119316">
    <property type="protein sequence ID" value="WEK45613.1"/>
    <property type="molecule type" value="Genomic_DNA"/>
</dbReference>
<dbReference type="Proteomes" id="UP001218362">
    <property type="component" value="Chromosome"/>
</dbReference>
<name>A0AAJ5X349_9SPHN</name>
<gene>
    <name evidence="2" type="ORF">P0Y56_11290</name>
</gene>
<organism evidence="2 3">
    <name type="scientific">Candidatus Andeanibacterium colombiense</name>
    <dbReference type="NCBI Taxonomy" id="3121345"/>
    <lineage>
        <taxon>Bacteria</taxon>
        <taxon>Pseudomonadati</taxon>
        <taxon>Pseudomonadota</taxon>
        <taxon>Alphaproteobacteria</taxon>
        <taxon>Sphingomonadales</taxon>
        <taxon>Sphingomonadaceae</taxon>
        <taxon>Candidatus Andeanibacterium</taxon>
    </lineage>
</organism>
<sequence>MLRARKQVLEAKHADLKAQIQPVVVELDQIEYALRALTGKLLLPTGADASMNSVAHFRRKANPDIQNLTFQQLVVKALSEHLTNGATANELLDFFRREWGKEIMRTSLSPQLSRLKADDVIELRGKVWHLVRNENEPPQDNPKDGSETALDAPIEEATE</sequence>
<evidence type="ECO:0000313" key="3">
    <source>
        <dbReference type="Proteomes" id="UP001218362"/>
    </source>
</evidence>
<reference evidence="2" key="1">
    <citation type="submission" date="2023-03" db="EMBL/GenBank/DDBJ databases">
        <title>Andean soil-derived lignocellulolytic bacterial consortium as a source of novel taxa and putative plastic-active enzymes.</title>
        <authorList>
            <person name="Diaz-Garcia L."/>
            <person name="Chuvochina M."/>
            <person name="Feuerriegel G."/>
            <person name="Bunk B."/>
            <person name="Sproer C."/>
            <person name="Streit W.R."/>
            <person name="Rodriguez L.M."/>
            <person name="Overmann J."/>
            <person name="Jimenez D.J."/>
        </authorList>
    </citation>
    <scope>NUCLEOTIDE SEQUENCE</scope>
    <source>
        <strain evidence="2">MAG 26</strain>
    </source>
</reference>
<accession>A0AAJ5X349</accession>
<proteinExistence type="predicted"/>
<dbReference type="KEGG" id="acob:P0Y56_11290"/>
<evidence type="ECO:0000256" key="1">
    <source>
        <dbReference type="SAM" id="MobiDB-lite"/>
    </source>
</evidence>